<dbReference type="InterPro" id="IPR004394">
    <property type="entry name" value="Iojap/RsfS/C7orf30"/>
</dbReference>
<dbReference type="GO" id="GO:0090071">
    <property type="term" value="P:negative regulation of ribosome biogenesis"/>
    <property type="evidence" value="ECO:0007669"/>
    <property type="project" value="UniProtKB-UniRule"/>
</dbReference>
<dbReference type="Gene3D" id="3.30.460.10">
    <property type="entry name" value="Beta Polymerase, domain 2"/>
    <property type="match status" value="1"/>
</dbReference>
<keyword evidence="2" id="KW-0963">Cytoplasm</keyword>
<dbReference type="SUPFAM" id="SSF81301">
    <property type="entry name" value="Nucleotidyltransferase"/>
    <property type="match status" value="1"/>
</dbReference>
<evidence type="ECO:0000256" key="2">
    <source>
        <dbReference type="HAMAP-Rule" id="MF_01477"/>
    </source>
</evidence>
<keyword evidence="2" id="KW-0810">Translation regulation</keyword>
<dbReference type="KEGG" id="aram:KAR29_06800"/>
<dbReference type="GO" id="GO:0005737">
    <property type="term" value="C:cytoplasm"/>
    <property type="evidence" value="ECO:0007669"/>
    <property type="project" value="UniProtKB-SubCell"/>
</dbReference>
<dbReference type="PANTHER" id="PTHR21043:SF0">
    <property type="entry name" value="MITOCHONDRIAL ASSEMBLY OF RIBOSOMAL LARGE SUBUNIT PROTEIN 1"/>
    <property type="match status" value="1"/>
</dbReference>
<dbReference type="GO" id="GO:0043023">
    <property type="term" value="F:ribosomal large subunit binding"/>
    <property type="evidence" value="ECO:0007669"/>
    <property type="project" value="TreeGrafter"/>
</dbReference>
<evidence type="ECO:0000313" key="4">
    <source>
        <dbReference type="Proteomes" id="UP000671879"/>
    </source>
</evidence>
<keyword evidence="4" id="KW-1185">Reference proteome</keyword>
<protein>
    <recommendedName>
        <fullName evidence="2">Ribosomal silencing factor RsfS</fullName>
    </recommendedName>
</protein>
<dbReference type="GO" id="GO:0017148">
    <property type="term" value="P:negative regulation of translation"/>
    <property type="evidence" value="ECO:0007669"/>
    <property type="project" value="UniProtKB-UniRule"/>
</dbReference>
<dbReference type="PANTHER" id="PTHR21043">
    <property type="entry name" value="IOJAP SUPERFAMILY ORTHOLOG"/>
    <property type="match status" value="1"/>
</dbReference>
<name>A0A9Q7AG99_9BACT</name>
<dbReference type="AlphaFoldDB" id="A0A9Q7AG99"/>
<comment type="similarity">
    <text evidence="1 2">Belongs to the Iojap/RsfS family.</text>
</comment>
<dbReference type="EMBL" id="CP072943">
    <property type="protein sequence ID" value="QTX33554.1"/>
    <property type="molecule type" value="Genomic_DNA"/>
</dbReference>
<comment type="function">
    <text evidence="2">Functions as a ribosomal silencing factor. Interacts with ribosomal protein uL14 (rplN), blocking formation of intersubunit bridge B8. Prevents association of the 30S and 50S ribosomal subunits and the formation of functional ribosomes, thus repressing translation.</text>
</comment>
<sequence>MTKLSIEHRYQKLVEKLLFKSAEEVTLIDLTHLNAEADVFLIATANSDVHMRTLLNVVEETLDAEGTSYVVEGRNSSLWGLIDTGKLVVHIFSKRGRDFYRIESIWGDAPTTVFAD</sequence>
<dbReference type="Proteomes" id="UP000671879">
    <property type="component" value="Chromosome"/>
</dbReference>
<proteinExistence type="inferred from homology"/>
<dbReference type="HAMAP" id="MF_01477">
    <property type="entry name" value="Iojap_RsfS"/>
    <property type="match status" value="1"/>
</dbReference>
<evidence type="ECO:0000313" key="3">
    <source>
        <dbReference type="EMBL" id="QTX33554.1"/>
    </source>
</evidence>
<evidence type="ECO:0000256" key="1">
    <source>
        <dbReference type="ARBA" id="ARBA00010574"/>
    </source>
</evidence>
<dbReference type="Pfam" id="PF02410">
    <property type="entry name" value="RsfS"/>
    <property type="match status" value="1"/>
</dbReference>
<comment type="subcellular location">
    <subcellularLocation>
        <location evidence="2">Cytoplasm</location>
    </subcellularLocation>
</comment>
<gene>
    <name evidence="2 3" type="primary">rsfS</name>
    <name evidence="3" type="ORF">KAR29_06800</name>
</gene>
<comment type="subunit">
    <text evidence="2">Interacts with ribosomal protein uL14 (rplN).</text>
</comment>
<dbReference type="InterPro" id="IPR043519">
    <property type="entry name" value="NT_sf"/>
</dbReference>
<reference evidence="4" key="1">
    <citation type="submission" date="2021-04" db="EMBL/GenBank/DDBJ databases">
        <title>A novel Synergistetes isolate from a pyrite-forming mixed culture.</title>
        <authorList>
            <person name="Bunk B."/>
            <person name="Sproer C."/>
            <person name="Spring S."/>
            <person name="Pester M."/>
        </authorList>
    </citation>
    <scope>NUCLEOTIDE SEQUENCE [LARGE SCALE GENOMIC DNA]</scope>
    <source>
        <strain evidence="4">J.5.4.2-T.3.5.2</strain>
    </source>
</reference>
<dbReference type="RefSeq" id="WP_274374838.1">
    <property type="nucleotide sequence ID" value="NZ_CP072943.1"/>
</dbReference>
<dbReference type="NCBIfam" id="TIGR00090">
    <property type="entry name" value="rsfS_iojap_ybeB"/>
    <property type="match status" value="1"/>
</dbReference>
<dbReference type="GO" id="GO:0042256">
    <property type="term" value="P:cytosolic ribosome assembly"/>
    <property type="evidence" value="ECO:0007669"/>
    <property type="project" value="UniProtKB-UniRule"/>
</dbReference>
<keyword evidence="2" id="KW-0678">Repressor</keyword>
<accession>A0A9Q7AG99</accession>
<organism evidence="3 4">
    <name type="scientific">Aminithiophilus ramosus</name>
    <dbReference type="NCBI Taxonomy" id="3029084"/>
    <lineage>
        <taxon>Bacteria</taxon>
        <taxon>Thermotogati</taxon>
        <taxon>Synergistota</taxon>
        <taxon>Synergistia</taxon>
        <taxon>Synergistales</taxon>
        <taxon>Aminithiophilaceae</taxon>
        <taxon>Aminithiophilus</taxon>
    </lineage>
</organism>